<evidence type="ECO:0000256" key="2">
    <source>
        <dbReference type="SAM" id="MobiDB-lite"/>
    </source>
</evidence>
<dbReference type="VEuPathDB" id="FungiDB:F503_00944"/>
<dbReference type="HOGENOM" id="CLU_006937_6_1_1"/>
<dbReference type="GO" id="GO:0004497">
    <property type="term" value="F:monooxygenase activity"/>
    <property type="evidence" value="ECO:0007669"/>
    <property type="project" value="UniProtKB-KW"/>
</dbReference>
<keyword evidence="3" id="KW-0560">Oxidoreductase</keyword>
<feature type="compositionally biased region" description="Low complexity" evidence="2">
    <location>
        <begin position="31"/>
        <end position="51"/>
    </location>
</feature>
<dbReference type="InterPro" id="IPR036188">
    <property type="entry name" value="FAD/NAD-bd_sf"/>
</dbReference>
<reference evidence="3 4" key="1">
    <citation type="journal article" date="2013" name="BMC Genomics">
        <title>The genome and transcriptome of the pine saprophyte Ophiostoma piceae, and a comparison with the bark beetle-associated pine pathogen Grosmannia clavigera.</title>
        <authorList>
            <person name="Haridas S."/>
            <person name="Wang Y."/>
            <person name="Lim L."/>
            <person name="Massoumi Alamouti S."/>
            <person name="Jackman S."/>
            <person name="Docking R."/>
            <person name="Robertson G."/>
            <person name="Birol I."/>
            <person name="Bohlmann J."/>
            <person name="Breuil C."/>
        </authorList>
    </citation>
    <scope>NUCLEOTIDE SEQUENCE [LARGE SCALE GENOMIC DNA]</scope>
    <source>
        <strain evidence="3 4">UAMH 11346</strain>
    </source>
</reference>
<dbReference type="PANTHER" id="PTHR42877">
    <property type="entry name" value="L-ORNITHINE N(5)-MONOOXYGENASE-RELATED"/>
    <property type="match status" value="1"/>
</dbReference>
<dbReference type="STRING" id="1262450.S3C898"/>
<organism evidence="3 4">
    <name type="scientific">Ophiostoma piceae (strain UAMH 11346)</name>
    <name type="common">Sap stain fungus</name>
    <dbReference type="NCBI Taxonomy" id="1262450"/>
    <lineage>
        <taxon>Eukaryota</taxon>
        <taxon>Fungi</taxon>
        <taxon>Dikarya</taxon>
        <taxon>Ascomycota</taxon>
        <taxon>Pezizomycotina</taxon>
        <taxon>Sordariomycetes</taxon>
        <taxon>Sordariomycetidae</taxon>
        <taxon>Ophiostomatales</taxon>
        <taxon>Ophiostomataceae</taxon>
        <taxon>Ophiostoma</taxon>
    </lineage>
</organism>
<proteinExistence type="inferred from homology"/>
<keyword evidence="4" id="KW-1185">Reference proteome</keyword>
<dbReference type="eggNOG" id="KOG1399">
    <property type="taxonomic scope" value="Eukaryota"/>
</dbReference>
<dbReference type="EMBL" id="KE148149">
    <property type="protein sequence ID" value="EPE08161.1"/>
    <property type="molecule type" value="Genomic_DNA"/>
</dbReference>
<dbReference type="OMA" id="HSSIVYM"/>
<dbReference type="AlphaFoldDB" id="S3C898"/>
<dbReference type="SUPFAM" id="SSF51905">
    <property type="entry name" value="FAD/NAD(P)-binding domain"/>
    <property type="match status" value="1"/>
</dbReference>
<dbReference type="Gene3D" id="3.50.50.60">
    <property type="entry name" value="FAD/NAD(P)-binding domain"/>
    <property type="match status" value="2"/>
</dbReference>
<sequence length="667" mass="73484">MTGTLLLPVAANLEANSHYQSADAPSTAKLTTKTSPSPEPATTTTASPATSEQPDDLNGASISIDILGADTNTMSEDKKIDASAYAVKEVPLGTTKPIRIVGIGAGASGINMIRTLREKLHDNYEHVVYEKNDDVGGTWYESRYPGCRCDIPSHNYQFSWRPNRAWSSFFSPAEEIGAYLCRICEDEGMKDAIKTRHEVVEARWDEAKGRWLLTVANLATGDKFDDYADFLINGSGILNAWKWPTIEGLHDFKGDLLHTAQWPKDFDYKDKTVVVIGNGSSGVQVVPELQPHVKKLVHVIRTPTWIVPPRVKIFAMGAAGAVLRDVELDKDENFTPEQIKRFQNDPAFYRTFVKTIEKEVNNTFPILLKDGPVQAFAIQHVRQYMTAMLGGNERLCKALIPDYPLGCRRMTPAPTYLPSLAQPNVELVTDGVRRILPDAIELADGKVIKVDAIICATGFDVSFRPRFPLIGRNGNLQDLWRENTAEAYMSCAVPGLPNYFMFLGPNAPIGHGSVFTLSEHIATYIAGVISKCQAEGIKAIAPSQGAVDDYNEHIRAFMPRTTWASSCNSWFKGSGEDGSTSDGPVTALHPGSRIHFFHMLQDFRGEDFEYVYDAEAGSGTRGRNRFQYLGNGFSTKELDPKADTTWYLDGPALGTAETSNIAAPEKS</sequence>
<evidence type="ECO:0000313" key="4">
    <source>
        <dbReference type="Proteomes" id="UP000016923"/>
    </source>
</evidence>
<evidence type="ECO:0000256" key="1">
    <source>
        <dbReference type="ARBA" id="ARBA00010139"/>
    </source>
</evidence>
<comment type="similarity">
    <text evidence="1">Belongs to the FAD-binding monooxygenase family.</text>
</comment>
<evidence type="ECO:0000313" key="3">
    <source>
        <dbReference type="EMBL" id="EPE08161.1"/>
    </source>
</evidence>
<feature type="compositionally biased region" description="Polar residues" evidence="2">
    <location>
        <begin position="18"/>
        <end position="30"/>
    </location>
</feature>
<feature type="region of interest" description="Disordered" evidence="2">
    <location>
        <begin position="18"/>
        <end position="59"/>
    </location>
</feature>
<keyword evidence="3" id="KW-0503">Monooxygenase</keyword>
<dbReference type="InterPro" id="IPR051209">
    <property type="entry name" value="FAD-bind_Monooxygenase_sf"/>
</dbReference>
<dbReference type="PANTHER" id="PTHR42877:SF12">
    <property type="entry name" value="MONOOXYGENASE"/>
    <property type="match status" value="1"/>
</dbReference>
<dbReference type="OrthoDB" id="74360at2759"/>
<dbReference type="Proteomes" id="UP000016923">
    <property type="component" value="Unassembled WGS sequence"/>
</dbReference>
<protein>
    <submittedName>
        <fullName evidence="3">Phenylacetone monooxygenase</fullName>
    </submittedName>
</protein>
<gene>
    <name evidence="3" type="ORF">F503_00944</name>
</gene>
<name>S3C898_OPHP1</name>
<accession>S3C898</accession>
<dbReference type="Pfam" id="PF13450">
    <property type="entry name" value="NAD_binding_8"/>
    <property type="match status" value="1"/>
</dbReference>